<accession>A0AB33K3Z0</accession>
<keyword evidence="1" id="KW-0472">Membrane</keyword>
<evidence type="ECO:0000256" key="1">
    <source>
        <dbReference type="SAM" id="Phobius"/>
    </source>
</evidence>
<sequence length="162" mass="17884">MAVQPNRSHGGRDETEEERADRRWAELLQEVRIAQTGAQIMFGFLLTMAFTPRFTTLDHLEHTLYVTVVTLGAFAVGTLIAPVSYHRLLAGAHVKPRMVNAVARLVALGLVLLAVTISAALLLLLRVAGLVWGSWVIAGCVLLWFGFCWVLLPIAVLRRSKK</sequence>
<dbReference type="InterPro" id="IPR046291">
    <property type="entry name" value="DUF6328"/>
</dbReference>
<keyword evidence="1" id="KW-0812">Transmembrane</keyword>
<evidence type="ECO:0000313" key="2">
    <source>
        <dbReference type="EMBL" id="BFP48935.1"/>
    </source>
</evidence>
<keyword evidence="1" id="KW-1133">Transmembrane helix</keyword>
<protein>
    <submittedName>
        <fullName evidence="2">DUF6328 family protein</fullName>
    </submittedName>
</protein>
<feature type="transmembrane region" description="Helical" evidence="1">
    <location>
        <begin position="135"/>
        <end position="157"/>
    </location>
</feature>
<gene>
    <name evidence="2" type="ORF">KCMC57_53030</name>
</gene>
<proteinExistence type="predicted"/>
<dbReference type="AlphaFoldDB" id="A0AB33K3Z0"/>
<name>A0AB33K3Z0_9ACTN</name>
<dbReference type="RefSeq" id="WP_407991105.1">
    <property type="nucleotide sequence ID" value="NZ_AP035881.2"/>
</dbReference>
<dbReference type="Pfam" id="PF19853">
    <property type="entry name" value="DUF6328"/>
    <property type="match status" value="1"/>
</dbReference>
<dbReference type="EMBL" id="AP035881">
    <property type="protein sequence ID" value="BFP48935.1"/>
    <property type="molecule type" value="Genomic_DNA"/>
</dbReference>
<feature type="transmembrane region" description="Helical" evidence="1">
    <location>
        <begin position="63"/>
        <end position="85"/>
    </location>
</feature>
<organism evidence="2">
    <name type="scientific">Kitasatospora sp. CMC57</name>
    <dbReference type="NCBI Taxonomy" id="3231513"/>
    <lineage>
        <taxon>Bacteria</taxon>
        <taxon>Bacillati</taxon>
        <taxon>Actinomycetota</taxon>
        <taxon>Actinomycetes</taxon>
        <taxon>Kitasatosporales</taxon>
        <taxon>Streptomycetaceae</taxon>
        <taxon>Kitasatospora</taxon>
    </lineage>
</organism>
<feature type="transmembrane region" description="Helical" evidence="1">
    <location>
        <begin position="31"/>
        <end position="51"/>
    </location>
</feature>
<feature type="transmembrane region" description="Helical" evidence="1">
    <location>
        <begin position="105"/>
        <end position="129"/>
    </location>
</feature>
<reference evidence="2" key="1">
    <citation type="submission" date="2024-07" db="EMBL/GenBank/DDBJ databases">
        <title>Complete genome sequences of cellulolytic bacteria, Kitasatospora sp. CMC57 and Streptomyces sp. CMC78, isolated from Japanese agricultural soil.</title>
        <authorList>
            <person name="Hashimoto T."/>
            <person name="Ito M."/>
            <person name="Iwamoto M."/>
            <person name="Fukahori D."/>
            <person name="Shoda T."/>
            <person name="Sakoda M."/>
            <person name="Morohoshi T."/>
            <person name="Mitsuboshi M."/>
            <person name="Nishizawa T."/>
        </authorList>
    </citation>
    <scope>NUCLEOTIDE SEQUENCE</scope>
    <source>
        <strain evidence="2">CMC57</strain>
    </source>
</reference>